<dbReference type="InterPro" id="IPR036388">
    <property type="entry name" value="WH-like_DNA-bd_sf"/>
</dbReference>
<feature type="domain" description="HTH asnC-type" evidence="1">
    <location>
        <begin position="2"/>
        <end position="25"/>
    </location>
</feature>
<keyword evidence="3" id="KW-1185">Reference proteome</keyword>
<organism evidence="2 3">
    <name type="scientific">Streptomyces scabichelini</name>
    <dbReference type="NCBI Taxonomy" id="2711217"/>
    <lineage>
        <taxon>Bacteria</taxon>
        <taxon>Bacillati</taxon>
        <taxon>Actinomycetota</taxon>
        <taxon>Actinomycetes</taxon>
        <taxon>Kitasatosporales</taxon>
        <taxon>Streptomycetaceae</taxon>
        <taxon>Streptomyces</taxon>
    </lineage>
</organism>
<dbReference type="GO" id="GO:0043565">
    <property type="term" value="F:sequence-specific DNA binding"/>
    <property type="evidence" value="ECO:0007669"/>
    <property type="project" value="InterPro"/>
</dbReference>
<reference evidence="2 3" key="1">
    <citation type="submission" date="2020-02" db="EMBL/GenBank/DDBJ databases">
        <title>Whole-genome analyses of novel actinobacteria.</title>
        <authorList>
            <person name="Sahin N."/>
            <person name="Gencbay T."/>
        </authorList>
    </citation>
    <scope>NUCLEOTIDE SEQUENCE [LARGE SCALE GENOMIC DNA]</scope>
    <source>
        <strain evidence="2 3">HC44</strain>
    </source>
</reference>
<dbReference type="Gene3D" id="1.10.10.10">
    <property type="entry name" value="Winged helix-like DNA-binding domain superfamily/Winged helix DNA-binding domain"/>
    <property type="match status" value="1"/>
</dbReference>
<gene>
    <name evidence="2" type="ORF">G5C60_11955</name>
</gene>
<dbReference type="Pfam" id="PF13404">
    <property type="entry name" value="HTH_AsnC-type"/>
    <property type="match status" value="1"/>
</dbReference>
<evidence type="ECO:0000313" key="3">
    <source>
        <dbReference type="Proteomes" id="UP000472335"/>
    </source>
</evidence>
<evidence type="ECO:0000259" key="1">
    <source>
        <dbReference type="Pfam" id="PF13404"/>
    </source>
</evidence>
<name>A0A6G4V368_9ACTN</name>
<dbReference type="EMBL" id="JAAKZY010000029">
    <property type="protein sequence ID" value="NGO08317.1"/>
    <property type="molecule type" value="Genomic_DNA"/>
</dbReference>
<comment type="caution">
    <text evidence="2">The sequence shown here is derived from an EMBL/GenBank/DDBJ whole genome shotgun (WGS) entry which is preliminary data.</text>
</comment>
<protein>
    <submittedName>
        <fullName evidence="2">AsnC family protein</fullName>
    </submittedName>
</protein>
<evidence type="ECO:0000313" key="2">
    <source>
        <dbReference type="EMBL" id="NGO08317.1"/>
    </source>
</evidence>
<accession>A0A6G4V368</accession>
<sequence>MLRALQLDGRAPFSRIAAVLGVSDRAFSLARARPRKWAPVRRERLHGSFICRVVGAS</sequence>
<dbReference type="InterPro" id="IPR000485">
    <property type="entry name" value="AsnC-type_HTH_dom"/>
</dbReference>
<dbReference type="Proteomes" id="UP000472335">
    <property type="component" value="Unassembled WGS sequence"/>
</dbReference>
<proteinExistence type="predicted"/>
<dbReference type="AlphaFoldDB" id="A0A6G4V368"/>